<protein>
    <recommendedName>
        <fullName evidence="10">Odorant receptor</fullName>
    </recommendedName>
</protein>
<sequence>MEKKLSYYSLEPHLRNVRYGGYFQIDPNSPSMSKWLHKVYMRIILFLTLGFTSQQILKVYEVRDDLDTVMATMFLLLTHFDSIYKEVVMMVKADQVQELLEIMKGQLFNQPEDEHKKLLLQTARKAKMLLYLFNCTALITCFLWVLYPLVLFLQGKHVEFAIWLPFDVNESPQFFIALLYVWIQTSWLAFNNTTMDVLIAFFLGQCTTQLNILRYDLENFVQMCKNKSKVSGESYKIVLHTKFKKILFHHNEIITFYEKVEDIYGGAIFCQFLFSGWILCTTAYRLVGIEMLSIEFLSMVLYLSCMLVELFLFCFYGSEVTHASEKLMESAYFMNWLETPIQHRKNLILFMERLKKPILPKAAIIVPLSNTTFISIVRSSYTFYAFLKNTQ</sequence>
<keyword evidence="6 10" id="KW-1133">Transmembrane helix</keyword>
<dbReference type="PANTHER" id="PTHR21137:SF35">
    <property type="entry name" value="ODORANT RECEPTOR 19A-RELATED"/>
    <property type="match status" value="1"/>
</dbReference>
<evidence type="ECO:0000256" key="7">
    <source>
        <dbReference type="ARBA" id="ARBA00023136"/>
    </source>
</evidence>
<dbReference type="GO" id="GO:0005549">
    <property type="term" value="F:odorant binding"/>
    <property type="evidence" value="ECO:0007669"/>
    <property type="project" value="InterPro"/>
</dbReference>
<reference evidence="11 12" key="1">
    <citation type="submission" date="2023-11" db="EMBL/GenBank/DDBJ databases">
        <authorList>
            <person name="Hedman E."/>
            <person name="Englund M."/>
            <person name="Stromberg M."/>
            <person name="Nyberg Akerstrom W."/>
            <person name="Nylinder S."/>
            <person name="Jareborg N."/>
            <person name="Kallberg Y."/>
            <person name="Kronander E."/>
        </authorList>
    </citation>
    <scope>NUCLEOTIDE SEQUENCE [LARGE SCALE GENOMIC DNA]</scope>
</reference>
<keyword evidence="12" id="KW-1185">Reference proteome</keyword>
<keyword evidence="5 10" id="KW-0552">Olfaction</keyword>
<feature type="transmembrane region" description="Helical" evidence="10">
    <location>
        <begin position="299"/>
        <end position="318"/>
    </location>
</feature>
<dbReference type="EMBL" id="CAVLGL010000002">
    <property type="protein sequence ID" value="CAK1579415.1"/>
    <property type="molecule type" value="Genomic_DNA"/>
</dbReference>
<dbReference type="PANTHER" id="PTHR21137">
    <property type="entry name" value="ODORANT RECEPTOR"/>
    <property type="match status" value="1"/>
</dbReference>
<evidence type="ECO:0000313" key="12">
    <source>
        <dbReference type="Proteomes" id="UP001314205"/>
    </source>
</evidence>
<evidence type="ECO:0000256" key="6">
    <source>
        <dbReference type="ARBA" id="ARBA00022989"/>
    </source>
</evidence>
<keyword evidence="9 10" id="KW-0807">Transducer</keyword>
<comment type="caution">
    <text evidence="11">The sequence shown here is derived from an EMBL/GenBank/DDBJ whole genome shotgun (WGS) entry which is preliminary data.</text>
</comment>
<keyword evidence="2" id="KW-1003">Cell membrane</keyword>
<dbReference type="GO" id="GO:0004984">
    <property type="term" value="F:olfactory receptor activity"/>
    <property type="evidence" value="ECO:0007669"/>
    <property type="project" value="InterPro"/>
</dbReference>
<dbReference type="GO" id="GO:0007165">
    <property type="term" value="P:signal transduction"/>
    <property type="evidence" value="ECO:0007669"/>
    <property type="project" value="UniProtKB-KW"/>
</dbReference>
<evidence type="ECO:0000256" key="5">
    <source>
        <dbReference type="ARBA" id="ARBA00022725"/>
    </source>
</evidence>
<keyword evidence="4 10" id="KW-0812">Transmembrane</keyword>
<comment type="caution">
    <text evidence="10">Lacks conserved residue(s) required for the propagation of feature annotation.</text>
</comment>
<evidence type="ECO:0000256" key="3">
    <source>
        <dbReference type="ARBA" id="ARBA00022606"/>
    </source>
</evidence>
<evidence type="ECO:0000256" key="9">
    <source>
        <dbReference type="ARBA" id="ARBA00023224"/>
    </source>
</evidence>
<evidence type="ECO:0000313" key="11">
    <source>
        <dbReference type="EMBL" id="CAK1579415.1"/>
    </source>
</evidence>
<dbReference type="AlphaFoldDB" id="A0AAV1KAR3"/>
<dbReference type="GO" id="GO:0005886">
    <property type="term" value="C:plasma membrane"/>
    <property type="evidence" value="ECO:0007669"/>
    <property type="project" value="UniProtKB-SubCell"/>
</dbReference>
<feature type="transmembrane region" description="Helical" evidence="10">
    <location>
        <begin position="129"/>
        <end position="153"/>
    </location>
</feature>
<comment type="similarity">
    <text evidence="10">Belongs to the insect chemoreceptor superfamily. Heteromeric odorant receptor channel (TC 1.A.69) family.</text>
</comment>
<evidence type="ECO:0000256" key="8">
    <source>
        <dbReference type="ARBA" id="ARBA00023170"/>
    </source>
</evidence>
<evidence type="ECO:0000256" key="1">
    <source>
        <dbReference type="ARBA" id="ARBA00004651"/>
    </source>
</evidence>
<dbReference type="InterPro" id="IPR004117">
    <property type="entry name" value="7tm6_olfct_rcpt"/>
</dbReference>
<proteinExistence type="inferred from homology"/>
<keyword evidence="7 10" id="KW-0472">Membrane</keyword>
<organism evidence="11 12">
    <name type="scientific">Parnassius mnemosyne</name>
    <name type="common">clouded apollo</name>
    <dbReference type="NCBI Taxonomy" id="213953"/>
    <lineage>
        <taxon>Eukaryota</taxon>
        <taxon>Metazoa</taxon>
        <taxon>Ecdysozoa</taxon>
        <taxon>Arthropoda</taxon>
        <taxon>Hexapoda</taxon>
        <taxon>Insecta</taxon>
        <taxon>Pterygota</taxon>
        <taxon>Neoptera</taxon>
        <taxon>Endopterygota</taxon>
        <taxon>Lepidoptera</taxon>
        <taxon>Glossata</taxon>
        <taxon>Ditrysia</taxon>
        <taxon>Papilionoidea</taxon>
        <taxon>Papilionidae</taxon>
        <taxon>Parnassiinae</taxon>
        <taxon>Parnassini</taxon>
        <taxon>Parnassius</taxon>
        <taxon>Driopa</taxon>
    </lineage>
</organism>
<name>A0AAV1KAR3_9NEOP</name>
<comment type="subcellular location">
    <subcellularLocation>
        <location evidence="1 10">Cell membrane</location>
        <topology evidence="1 10">Multi-pass membrane protein</topology>
    </subcellularLocation>
</comment>
<evidence type="ECO:0000256" key="10">
    <source>
        <dbReference type="RuleBase" id="RU351113"/>
    </source>
</evidence>
<dbReference type="Pfam" id="PF02949">
    <property type="entry name" value="7tm_6"/>
    <property type="match status" value="1"/>
</dbReference>
<keyword evidence="8 10" id="KW-0675">Receptor</keyword>
<evidence type="ECO:0000256" key="4">
    <source>
        <dbReference type="ARBA" id="ARBA00022692"/>
    </source>
</evidence>
<keyword evidence="3 10" id="KW-0716">Sensory transduction</keyword>
<feature type="transmembrane region" description="Helical" evidence="10">
    <location>
        <begin position="263"/>
        <end position="287"/>
    </location>
</feature>
<dbReference type="Proteomes" id="UP001314205">
    <property type="component" value="Unassembled WGS sequence"/>
</dbReference>
<evidence type="ECO:0000256" key="2">
    <source>
        <dbReference type="ARBA" id="ARBA00022475"/>
    </source>
</evidence>
<gene>
    <name evidence="11" type="ORF">PARMNEM_LOCUS1361</name>
</gene>
<feature type="transmembrane region" description="Helical" evidence="10">
    <location>
        <begin position="173"/>
        <end position="190"/>
    </location>
</feature>
<accession>A0AAV1KAR3</accession>